<dbReference type="OMA" id="GHQRPWW"/>
<dbReference type="AlphaFoldDB" id="A0A3Q4N8Z2"/>
<accession>A0A3Q4N8Z2</accession>
<dbReference type="Proteomes" id="UP000261580">
    <property type="component" value="Unassembled WGS sequence"/>
</dbReference>
<reference evidence="12" key="1">
    <citation type="submission" date="2025-08" db="UniProtKB">
        <authorList>
            <consortium name="Ensembl"/>
        </authorList>
    </citation>
    <scope>IDENTIFICATION</scope>
</reference>
<dbReference type="InterPro" id="IPR029160">
    <property type="entry name" value="UQCC4"/>
</dbReference>
<keyword evidence="2" id="KW-0813">Transport</keyword>
<evidence type="ECO:0000256" key="6">
    <source>
        <dbReference type="ARBA" id="ARBA00022792"/>
    </source>
</evidence>
<evidence type="ECO:0000313" key="13">
    <source>
        <dbReference type="Proteomes" id="UP000261580"/>
    </source>
</evidence>
<evidence type="ECO:0000256" key="9">
    <source>
        <dbReference type="ARBA" id="ARBA00023128"/>
    </source>
</evidence>
<dbReference type="PRINTS" id="PR02042">
    <property type="entry name" value="CCSMST1"/>
</dbReference>
<dbReference type="PANTHER" id="PTHR35268:SF1">
    <property type="entry name" value="UBIQUINOL-CYTOCHROME-C REDUCTASE COMPLEX ASSEMBLY FACTOR 4"/>
    <property type="match status" value="1"/>
</dbReference>
<keyword evidence="9" id="KW-0496">Mitochondrion</keyword>
<proteinExistence type="inferred from homology"/>
<keyword evidence="10" id="KW-0472">Membrane</keyword>
<dbReference type="GeneID" id="102789140"/>
<dbReference type="GeneTree" id="ENSGT00510000049652"/>
<keyword evidence="6" id="KW-0999">Mitochondrion inner membrane</keyword>
<dbReference type="CTD" id="283951"/>
<dbReference type="PANTHER" id="PTHR35268">
    <property type="entry name" value="PROTEIN CCSMST1"/>
    <property type="match status" value="1"/>
</dbReference>
<dbReference type="STRING" id="32507.ENSNBRP00000029944"/>
<dbReference type="RefSeq" id="XP_006801112.1">
    <property type="nucleotide sequence ID" value="XM_006801049.2"/>
</dbReference>
<keyword evidence="5" id="KW-0732">Signal</keyword>
<evidence type="ECO:0000256" key="5">
    <source>
        <dbReference type="ARBA" id="ARBA00022729"/>
    </source>
</evidence>
<keyword evidence="3" id="KW-0679">Respiratory chain</keyword>
<keyword evidence="7" id="KW-0249">Electron transport</keyword>
<keyword evidence="13" id="KW-1185">Reference proteome</keyword>
<dbReference type="Bgee" id="ENSNBRG00000022791">
    <property type="expression patterns" value="Expressed in skeletal muscle tissue and 1 other cell type or tissue"/>
</dbReference>
<keyword evidence="8" id="KW-1133">Transmembrane helix</keyword>
<protein>
    <submittedName>
        <fullName evidence="12">Ubiquinol-cytochrome c reductase complex assembly factor 4</fullName>
    </submittedName>
</protein>
<name>A0A3Q4N8Z2_NEOBR</name>
<dbReference type="GO" id="GO:0005743">
    <property type="term" value="C:mitochondrial inner membrane"/>
    <property type="evidence" value="ECO:0007669"/>
    <property type="project" value="UniProtKB-SubCell"/>
</dbReference>
<reference evidence="12" key="2">
    <citation type="submission" date="2025-09" db="UniProtKB">
        <authorList>
            <consortium name="Ensembl"/>
        </authorList>
    </citation>
    <scope>IDENTIFICATION</scope>
</reference>
<evidence type="ECO:0000256" key="10">
    <source>
        <dbReference type="ARBA" id="ARBA00023136"/>
    </source>
</evidence>
<evidence type="ECO:0000256" key="4">
    <source>
        <dbReference type="ARBA" id="ARBA00022692"/>
    </source>
</evidence>
<evidence type="ECO:0000256" key="7">
    <source>
        <dbReference type="ARBA" id="ARBA00022982"/>
    </source>
</evidence>
<evidence type="ECO:0000256" key="1">
    <source>
        <dbReference type="ARBA" id="ARBA00004434"/>
    </source>
</evidence>
<evidence type="ECO:0000313" key="12">
    <source>
        <dbReference type="Ensembl" id="ENSNBRP00000029944.1"/>
    </source>
</evidence>
<dbReference type="InterPro" id="IPR023248">
    <property type="entry name" value="UQCC4_vert"/>
</dbReference>
<comment type="subcellular location">
    <subcellularLocation>
        <location evidence="1">Mitochondrion inner membrane</location>
        <topology evidence="1">Single-pass membrane protein</topology>
    </subcellularLocation>
</comment>
<evidence type="ECO:0000256" key="8">
    <source>
        <dbReference type="ARBA" id="ARBA00022989"/>
    </source>
</evidence>
<evidence type="ECO:0000256" key="2">
    <source>
        <dbReference type="ARBA" id="ARBA00022448"/>
    </source>
</evidence>
<dbReference type="OrthoDB" id="5783753at2759"/>
<evidence type="ECO:0000256" key="11">
    <source>
        <dbReference type="ARBA" id="ARBA00034713"/>
    </source>
</evidence>
<sequence length="136" mass="15234">MSTAAVFARLTRVALSRGTFIHSGATTVRLHSVRSLALSSQLSCKSKQSADDEEVKSEPIKFSTSKASHRTWRVDRSMGSQYERPMWKVVPISLLATAFLLWCAFRDETDIDAALEKQLHEHVPSVLSNEEDTVKK</sequence>
<organism evidence="12 13">
    <name type="scientific">Neolamprologus brichardi</name>
    <name type="common">Fairy cichlid</name>
    <name type="synonym">Lamprologus brichardi</name>
    <dbReference type="NCBI Taxonomy" id="32507"/>
    <lineage>
        <taxon>Eukaryota</taxon>
        <taxon>Metazoa</taxon>
        <taxon>Chordata</taxon>
        <taxon>Craniata</taxon>
        <taxon>Vertebrata</taxon>
        <taxon>Euteleostomi</taxon>
        <taxon>Actinopterygii</taxon>
        <taxon>Neopterygii</taxon>
        <taxon>Teleostei</taxon>
        <taxon>Neoteleostei</taxon>
        <taxon>Acanthomorphata</taxon>
        <taxon>Ovalentaria</taxon>
        <taxon>Cichlomorphae</taxon>
        <taxon>Cichliformes</taxon>
        <taxon>Cichlidae</taxon>
        <taxon>African cichlids</taxon>
        <taxon>Pseudocrenilabrinae</taxon>
        <taxon>Lamprologini</taxon>
        <taxon>Neolamprologus</taxon>
    </lineage>
</organism>
<evidence type="ECO:0000256" key="3">
    <source>
        <dbReference type="ARBA" id="ARBA00022660"/>
    </source>
</evidence>
<keyword evidence="4" id="KW-0812">Transmembrane</keyword>
<dbReference type="Ensembl" id="ENSNBRT00000030707.1">
    <property type="protein sequence ID" value="ENSNBRP00000029944.1"/>
    <property type="gene ID" value="ENSNBRG00000022791.1"/>
</dbReference>
<dbReference type="Pfam" id="PF15013">
    <property type="entry name" value="CCSMST1"/>
    <property type="match status" value="1"/>
</dbReference>
<comment type="similarity">
    <text evidence="11">Belongs to the UQCC4 family.</text>
</comment>